<protein>
    <submittedName>
        <fullName evidence="2">Uncharacterized protein</fullName>
    </submittedName>
</protein>
<keyword evidence="3" id="KW-1185">Reference proteome</keyword>
<organism evidence="2 3">
    <name type="scientific">Marasmius tenuissimus</name>
    <dbReference type="NCBI Taxonomy" id="585030"/>
    <lineage>
        <taxon>Eukaryota</taxon>
        <taxon>Fungi</taxon>
        <taxon>Dikarya</taxon>
        <taxon>Basidiomycota</taxon>
        <taxon>Agaricomycotina</taxon>
        <taxon>Agaricomycetes</taxon>
        <taxon>Agaricomycetidae</taxon>
        <taxon>Agaricales</taxon>
        <taxon>Marasmiineae</taxon>
        <taxon>Marasmiaceae</taxon>
        <taxon>Marasmius</taxon>
    </lineage>
</organism>
<feature type="region of interest" description="Disordered" evidence="1">
    <location>
        <begin position="27"/>
        <end position="63"/>
    </location>
</feature>
<sequence>MHDRLLRMHGANREFKKKRKLWRLRRCKKASVEGDTKGAEISNFQDPQLSSHKPLDMNSRLDL</sequence>
<feature type="compositionally biased region" description="Basic and acidic residues" evidence="1">
    <location>
        <begin position="53"/>
        <end position="63"/>
    </location>
</feature>
<reference evidence="2 3" key="1">
    <citation type="submission" date="2024-05" db="EMBL/GenBank/DDBJ databases">
        <title>A draft genome resource for the thread blight pathogen Marasmius tenuissimus strain MS-2.</title>
        <authorList>
            <person name="Yulfo-Soto G.E."/>
            <person name="Baruah I.K."/>
            <person name="Amoako-Attah I."/>
            <person name="Bukari Y."/>
            <person name="Meinhardt L.W."/>
            <person name="Bailey B.A."/>
            <person name="Cohen S.P."/>
        </authorList>
    </citation>
    <scope>NUCLEOTIDE SEQUENCE [LARGE SCALE GENOMIC DNA]</scope>
    <source>
        <strain evidence="2 3">MS-2</strain>
    </source>
</reference>
<dbReference type="Proteomes" id="UP001437256">
    <property type="component" value="Unassembled WGS sequence"/>
</dbReference>
<evidence type="ECO:0000313" key="2">
    <source>
        <dbReference type="EMBL" id="KAL0060220.1"/>
    </source>
</evidence>
<accession>A0ABR2ZFW8</accession>
<dbReference type="EMBL" id="JBBXMP010000186">
    <property type="protein sequence ID" value="KAL0060220.1"/>
    <property type="molecule type" value="Genomic_DNA"/>
</dbReference>
<evidence type="ECO:0000256" key="1">
    <source>
        <dbReference type="SAM" id="MobiDB-lite"/>
    </source>
</evidence>
<gene>
    <name evidence="2" type="ORF">AAF712_012975</name>
</gene>
<comment type="caution">
    <text evidence="2">The sequence shown here is derived from an EMBL/GenBank/DDBJ whole genome shotgun (WGS) entry which is preliminary data.</text>
</comment>
<name>A0ABR2ZFW8_9AGAR</name>
<proteinExistence type="predicted"/>
<feature type="compositionally biased region" description="Polar residues" evidence="1">
    <location>
        <begin position="42"/>
        <end position="51"/>
    </location>
</feature>
<evidence type="ECO:0000313" key="3">
    <source>
        <dbReference type="Proteomes" id="UP001437256"/>
    </source>
</evidence>